<evidence type="ECO:0000313" key="3">
    <source>
        <dbReference type="Proteomes" id="UP000555393"/>
    </source>
</evidence>
<gene>
    <name evidence="2" type="ORF">FHS77_002343</name>
</gene>
<feature type="transmembrane region" description="Helical" evidence="1">
    <location>
        <begin position="59"/>
        <end position="79"/>
    </location>
</feature>
<keyword evidence="3" id="KW-1185">Reference proteome</keyword>
<comment type="caution">
    <text evidence="2">The sequence shown here is derived from an EMBL/GenBank/DDBJ whole genome shotgun (WGS) entry which is preliminary data.</text>
</comment>
<dbReference type="EMBL" id="JACIIU010000012">
    <property type="protein sequence ID" value="MBB6261777.1"/>
    <property type="molecule type" value="Genomic_DNA"/>
</dbReference>
<accession>A0A841LZ50</accession>
<keyword evidence="1" id="KW-0812">Transmembrane</keyword>
<organism evidence="2 3">
    <name type="scientific">Paenochrobactrum gallinarii</name>
    <dbReference type="NCBI Taxonomy" id="643673"/>
    <lineage>
        <taxon>Bacteria</taxon>
        <taxon>Pseudomonadati</taxon>
        <taxon>Pseudomonadota</taxon>
        <taxon>Alphaproteobacteria</taxon>
        <taxon>Hyphomicrobiales</taxon>
        <taxon>Brucellaceae</taxon>
        <taxon>Paenochrobactrum</taxon>
    </lineage>
</organism>
<proteinExistence type="predicted"/>
<sequence>MTKHNHSTGNGVDPIKAGILGRCPNCGEGKLFNGFLKVAKSCHVCGQDYSFADSGDGPVVFVILIIGFIVLGLALWLETNFQPPLWLHLIISIPLAIVLSLVLVRWLKGVLITLQFKHKAASGQLDDKHTDNGQ</sequence>
<evidence type="ECO:0000313" key="2">
    <source>
        <dbReference type="EMBL" id="MBB6261777.1"/>
    </source>
</evidence>
<keyword evidence="1" id="KW-0472">Membrane</keyword>
<protein>
    <submittedName>
        <fullName evidence="2">Uncharacterized protein (DUF983 family)</fullName>
    </submittedName>
</protein>
<dbReference type="Proteomes" id="UP000555393">
    <property type="component" value="Unassembled WGS sequence"/>
</dbReference>
<dbReference type="RefSeq" id="WP_184223454.1">
    <property type="nucleotide sequence ID" value="NZ_JACIIU010000012.1"/>
</dbReference>
<dbReference type="Pfam" id="PF06170">
    <property type="entry name" value="DUF983"/>
    <property type="match status" value="1"/>
</dbReference>
<reference evidence="2 3" key="1">
    <citation type="submission" date="2020-08" db="EMBL/GenBank/DDBJ databases">
        <title>Genomic Encyclopedia of Type Strains, Phase IV (KMG-IV): sequencing the most valuable type-strain genomes for metagenomic binning, comparative biology and taxonomic classification.</title>
        <authorList>
            <person name="Goeker M."/>
        </authorList>
    </citation>
    <scope>NUCLEOTIDE SEQUENCE [LARGE SCALE GENOMIC DNA]</scope>
    <source>
        <strain evidence="2 3">DSM 22336</strain>
    </source>
</reference>
<dbReference type="InterPro" id="IPR009325">
    <property type="entry name" value="DUF983"/>
</dbReference>
<dbReference type="AlphaFoldDB" id="A0A841LZ50"/>
<evidence type="ECO:0000256" key="1">
    <source>
        <dbReference type="SAM" id="Phobius"/>
    </source>
</evidence>
<keyword evidence="1" id="KW-1133">Transmembrane helix</keyword>
<name>A0A841LZ50_9HYPH</name>
<feature type="transmembrane region" description="Helical" evidence="1">
    <location>
        <begin position="85"/>
        <end position="107"/>
    </location>
</feature>